<keyword evidence="2" id="KW-1185">Reference proteome</keyword>
<sequence>MESNLKFIETWEVAQFKAQQGVEKLEVKQNPHTGKVFFVYGFETGPCSRKVETGQLTDPVVSQVCNAETGELFMMLHQRGEGGAPTLAVF</sequence>
<evidence type="ECO:0000313" key="1">
    <source>
        <dbReference type="EMBL" id="SEA17023.1"/>
    </source>
</evidence>
<dbReference type="RefSeq" id="WP_010264315.1">
    <property type="nucleotide sequence ID" value="NZ_CAEG01000012.1"/>
</dbReference>
<dbReference type="Proteomes" id="UP000183253">
    <property type="component" value="Unassembled WGS sequence"/>
</dbReference>
<protein>
    <submittedName>
        <fullName evidence="1">Uncharacterized protein</fullName>
    </submittedName>
</protein>
<dbReference type="OrthoDB" id="1001853at2"/>
<reference evidence="1 2" key="1">
    <citation type="submission" date="2016-10" db="EMBL/GenBank/DDBJ databases">
        <authorList>
            <person name="de Groot N.N."/>
        </authorList>
    </citation>
    <scope>NUCLEOTIDE SEQUENCE [LARGE SCALE GENOMIC DNA]</scope>
    <source>
        <strain evidence="1 2">DSM 25383</strain>
    </source>
</reference>
<dbReference type="STRING" id="1033731.SAMN05444145_10241"/>
<name>A0A1H3YZJ7_9BACT</name>
<gene>
    <name evidence="1" type="ORF">SAMN05444145_10241</name>
</gene>
<evidence type="ECO:0000313" key="2">
    <source>
        <dbReference type="Proteomes" id="UP000183253"/>
    </source>
</evidence>
<organism evidence="1 2">
    <name type="scientific">Alistipes timonensis JC136</name>
    <dbReference type="NCBI Taxonomy" id="1033731"/>
    <lineage>
        <taxon>Bacteria</taxon>
        <taxon>Pseudomonadati</taxon>
        <taxon>Bacteroidota</taxon>
        <taxon>Bacteroidia</taxon>
        <taxon>Bacteroidales</taxon>
        <taxon>Rikenellaceae</taxon>
        <taxon>Alistipes</taxon>
    </lineage>
</organism>
<accession>A0A1H3YZJ7</accession>
<dbReference type="EMBL" id="FNRI01000002">
    <property type="protein sequence ID" value="SEA17023.1"/>
    <property type="molecule type" value="Genomic_DNA"/>
</dbReference>
<dbReference type="AlphaFoldDB" id="A0A1H3YZJ7"/>
<proteinExistence type="predicted"/>